<dbReference type="AlphaFoldDB" id="A0A9P3GMD3"/>
<evidence type="ECO:0008006" key="4">
    <source>
        <dbReference type="Google" id="ProtNLM"/>
    </source>
</evidence>
<comment type="caution">
    <text evidence="2">The sequence shown here is derived from an EMBL/GenBank/DDBJ whole genome shotgun (WGS) entry which is preliminary data.</text>
</comment>
<proteinExistence type="predicted"/>
<dbReference type="Proteomes" id="UP000703269">
    <property type="component" value="Unassembled WGS sequence"/>
</dbReference>
<dbReference type="CDD" id="cd18500">
    <property type="entry name" value="BACK_IBtk"/>
    <property type="match status" value="1"/>
</dbReference>
<sequence length="368" mass="39299">MRWREVQYMLRYLYGAEEEVFDAMENVGSADELVDAVFGVMAVANELLLDRMVLLCSRVVQQRITIANATSILADASLFHATALVQSVQGYIARNLETLLECRLLDALPADLVKQLAAFVRTAQEAKAPVALAAAALARHATAQPRPTPVHPAEKRTGVVEVVDDEVFMMDGVDAIPPLSLSAPVQRSAHAGGAGRRANMKAIMADTPASGARPAAAGLSVPRSSTASEAANWRTPQRKTSVMPLTDSAPRTPTGGSLRKPVPSVSSAYLAAGGSPMQTPLMTPTMRATCTRGKGPPPPKRPNMGPVFALSKRASKQTGAALPMRRTANAAAWTLSPVQPGRGKKKTRSLMYIQAEEAARRVEEEFLK</sequence>
<dbReference type="OrthoDB" id="1893551at2759"/>
<feature type="region of interest" description="Disordered" evidence="1">
    <location>
        <begin position="209"/>
        <end position="262"/>
    </location>
</feature>
<dbReference type="Gene3D" id="3.30.710.10">
    <property type="entry name" value="Potassium Channel Kv1.1, Chain A"/>
    <property type="match status" value="1"/>
</dbReference>
<accession>A0A9P3GMD3</accession>
<organism evidence="2 3">
    <name type="scientific">Phanerochaete sordida</name>
    <dbReference type="NCBI Taxonomy" id="48140"/>
    <lineage>
        <taxon>Eukaryota</taxon>
        <taxon>Fungi</taxon>
        <taxon>Dikarya</taxon>
        <taxon>Basidiomycota</taxon>
        <taxon>Agaricomycotina</taxon>
        <taxon>Agaricomycetes</taxon>
        <taxon>Polyporales</taxon>
        <taxon>Phanerochaetaceae</taxon>
        <taxon>Phanerochaete</taxon>
    </lineage>
</organism>
<gene>
    <name evidence="2" type="ORF">PsYK624_146950</name>
</gene>
<evidence type="ECO:0000313" key="2">
    <source>
        <dbReference type="EMBL" id="GJE98463.1"/>
    </source>
</evidence>
<feature type="compositionally biased region" description="Polar residues" evidence="1">
    <location>
        <begin position="222"/>
        <end position="240"/>
    </location>
</feature>
<evidence type="ECO:0000313" key="3">
    <source>
        <dbReference type="Proteomes" id="UP000703269"/>
    </source>
</evidence>
<dbReference type="EMBL" id="BPQB01000088">
    <property type="protein sequence ID" value="GJE98463.1"/>
    <property type="molecule type" value="Genomic_DNA"/>
</dbReference>
<evidence type="ECO:0000256" key="1">
    <source>
        <dbReference type="SAM" id="MobiDB-lite"/>
    </source>
</evidence>
<dbReference type="InterPro" id="IPR011333">
    <property type="entry name" value="SKP1/BTB/POZ_sf"/>
</dbReference>
<name>A0A9P3GMD3_9APHY</name>
<reference evidence="2 3" key="1">
    <citation type="submission" date="2021-08" db="EMBL/GenBank/DDBJ databases">
        <title>Draft Genome Sequence of Phanerochaete sordida strain YK-624.</title>
        <authorList>
            <person name="Mori T."/>
            <person name="Dohra H."/>
            <person name="Suzuki T."/>
            <person name="Kawagishi H."/>
            <person name="Hirai H."/>
        </authorList>
    </citation>
    <scope>NUCLEOTIDE SEQUENCE [LARGE SCALE GENOMIC DNA]</scope>
    <source>
        <strain evidence="2 3">YK-624</strain>
    </source>
</reference>
<protein>
    <recommendedName>
        <fullName evidence="4">BTB domain-containing protein</fullName>
    </recommendedName>
</protein>
<keyword evidence="3" id="KW-1185">Reference proteome</keyword>